<dbReference type="PANTHER" id="PTHR11808:SF80">
    <property type="entry name" value="CYSTATHIONINE GAMMA-LYASE"/>
    <property type="match status" value="1"/>
</dbReference>
<dbReference type="InterPro" id="IPR015424">
    <property type="entry name" value="PyrdxlP-dep_Trfase"/>
</dbReference>
<dbReference type="RefSeq" id="WP_110913888.1">
    <property type="nucleotide sequence ID" value="NZ_NKUF01000022.1"/>
</dbReference>
<dbReference type="InterPro" id="IPR000277">
    <property type="entry name" value="Cys/Met-Metab_PyrdxlP-dep_enz"/>
</dbReference>
<dbReference type="Gene3D" id="3.40.640.10">
    <property type="entry name" value="Type I PLP-dependent aspartate aminotransferase-like (Major domain)"/>
    <property type="match status" value="1"/>
</dbReference>
<dbReference type="GO" id="GO:0071268">
    <property type="term" value="P:homocysteine biosynthetic process"/>
    <property type="evidence" value="ECO:0007669"/>
    <property type="project" value="InterPro"/>
</dbReference>
<evidence type="ECO:0000313" key="7">
    <source>
        <dbReference type="Proteomes" id="UP000248301"/>
    </source>
</evidence>
<comment type="similarity">
    <text evidence="3">Belongs to the trans-sulfuration enzymes family. MetZ subfamily.</text>
</comment>
<dbReference type="AlphaFoldDB" id="A0A318PUP1"/>
<evidence type="ECO:0000256" key="3">
    <source>
        <dbReference type="HAMAP-Rule" id="MF_02056"/>
    </source>
</evidence>
<keyword evidence="2 3" id="KW-0663">Pyridoxal phosphate</keyword>
<evidence type="ECO:0000256" key="1">
    <source>
        <dbReference type="ARBA" id="ARBA00001933"/>
    </source>
</evidence>
<keyword evidence="3" id="KW-0486">Methionine biosynthesis</keyword>
<dbReference type="InterPro" id="IPR006234">
    <property type="entry name" value="O-succ-hSer_sulfhydrylase"/>
</dbReference>
<gene>
    <name evidence="3 6" type="primary">metZ</name>
    <name evidence="6" type="ORF">CFR72_10370</name>
</gene>
<evidence type="ECO:0000313" key="6">
    <source>
        <dbReference type="EMBL" id="PYD62805.1"/>
    </source>
</evidence>
<evidence type="ECO:0000256" key="4">
    <source>
        <dbReference type="PIRSR" id="PIRSR001434-2"/>
    </source>
</evidence>
<comment type="pathway">
    <text evidence="3">Amino-acid biosynthesis; L-methionine biosynthesis via de novo pathway; L-homocysteine from O-succinyl-L-homoserine: step 1/1.</text>
</comment>
<dbReference type="PANTHER" id="PTHR11808">
    <property type="entry name" value="TRANS-SULFURATION ENZYME FAMILY MEMBER"/>
    <property type="match status" value="1"/>
</dbReference>
<sequence length="400" mass="43009">MTENSTPSEWRAATRLLHAGEERTPYGETSEALFLTSGFVYDSAEQAEATFLGDVQHYQYSRISNPTVAALERRLANLEGAEDCVTTSTGMGAVSSALLAQVRAGERVVASRALFGSCHWIVAELLPRYGVETVFVDGADLSAWAEALSKPTSAVLLESPSNPMLDILDIRAVCDLAHKAGAIVVVDNVFATPLYQKPLELGADVVVYSCTKHIDGQGRTLGGAVLGRKEWLDDVLRPFVRNTGNTLSPFNAWVMLKSLETLSLRVNAMTANAGRVADFLASAPQILRVFYPGRADHPQHELAMKQMSAGSTLVAFEVAGGKEGAFAFMDALKLISISNNLGDARSLVTHPATTTHHKIGPEERARLGITDGVIRFSVGLEDAEDLIDDLRRGLSAVAAR</sequence>
<dbReference type="GO" id="GO:0016765">
    <property type="term" value="F:transferase activity, transferring alkyl or aryl (other than methyl) groups"/>
    <property type="evidence" value="ECO:0007669"/>
    <property type="project" value="UniProtKB-UniRule"/>
</dbReference>
<comment type="function">
    <text evidence="3">Catalyzes the formation of L-homocysteine from O-succinyl-L-homoserine (OSHS) and hydrogen sulfide.</text>
</comment>
<dbReference type="UniPathway" id="UPA00051">
    <property type="reaction ID" value="UER00449"/>
</dbReference>
<dbReference type="Gene3D" id="3.90.1150.10">
    <property type="entry name" value="Aspartate Aminotransferase, domain 1"/>
    <property type="match status" value="1"/>
</dbReference>
<dbReference type="Proteomes" id="UP000248301">
    <property type="component" value="Unassembled WGS sequence"/>
</dbReference>
<comment type="caution">
    <text evidence="6">The sequence shown here is derived from an EMBL/GenBank/DDBJ whole genome shotgun (WGS) entry which is preliminary data.</text>
</comment>
<comment type="cofactor">
    <cofactor evidence="1 3 5">
        <name>pyridoxal 5'-phosphate</name>
        <dbReference type="ChEBI" id="CHEBI:597326"/>
    </cofactor>
</comment>
<dbReference type="InterPro" id="IPR015422">
    <property type="entry name" value="PyrdxlP-dep_Trfase_small"/>
</dbReference>
<dbReference type="InterPro" id="IPR015421">
    <property type="entry name" value="PyrdxlP-dep_Trfase_major"/>
</dbReference>
<dbReference type="EC" id="2.5.1.-" evidence="3"/>
<comment type="catalytic activity">
    <reaction evidence="3">
        <text>O-succinyl-L-homoserine + hydrogen sulfide = L-homocysteine + succinate</text>
        <dbReference type="Rhea" id="RHEA:27826"/>
        <dbReference type="ChEBI" id="CHEBI:29919"/>
        <dbReference type="ChEBI" id="CHEBI:30031"/>
        <dbReference type="ChEBI" id="CHEBI:57661"/>
        <dbReference type="ChEBI" id="CHEBI:58199"/>
    </reaction>
</comment>
<dbReference type="GO" id="GO:0005737">
    <property type="term" value="C:cytoplasm"/>
    <property type="evidence" value="ECO:0007669"/>
    <property type="project" value="TreeGrafter"/>
</dbReference>
<dbReference type="Pfam" id="PF01053">
    <property type="entry name" value="Cys_Met_Meta_PP"/>
    <property type="match status" value="1"/>
</dbReference>
<dbReference type="FunFam" id="3.40.640.10:FF:000046">
    <property type="entry name" value="Cystathionine gamma-lyase"/>
    <property type="match status" value="1"/>
</dbReference>
<dbReference type="SUPFAM" id="SSF53383">
    <property type="entry name" value="PLP-dependent transferases"/>
    <property type="match status" value="1"/>
</dbReference>
<name>A0A318PUP1_9PROT</name>
<dbReference type="CDD" id="cd00614">
    <property type="entry name" value="CGS_like"/>
    <property type="match status" value="1"/>
</dbReference>
<dbReference type="EMBL" id="NKUF01000022">
    <property type="protein sequence ID" value="PYD62805.1"/>
    <property type="molecule type" value="Genomic_DNA"/>
</dbReference>
<dbReference type="GO" id="GO:0019346">
    <property type="term" value="P:transsulfuration"/>
    <property type="evidence" value="ECO:0007669"/>
    <property type="project" value="InterPro"/>
</dbReference>
<dbReference type="FunFam" id="3.90.1150.10:FF:000033">
    <property type="entry name" value="Cystathionine gamma-synthase"/>
    <property type="match status" value="1"/>
</dbReference>
<dbReference type="HAMAP" id="MF_02056">
    <property type="entry name" value="MetZ"/>
    <property type="match status" value="1"/>
</dbReference>
<feature type="modified residue" description="N6-(pyridoxal phosphate)lysine" evidence="3 4">
    <location>
        <position position="212"/>
    </location>
</feature>
<proteinExistence type="inferred from homology"/>
<dbReference type="GO" id="GO:0030170">
    <property type="term" value="F:pyridoxal phosphate binding"/>
    <property type="evidence" value="ECO:0007669"/>
    <property type="project" value="UniProtKB-UniRule"/>
</dbReference>
<keyword evidence="3" id="KW-0028">Amino-acid biosynthesis</keyword>
<keyword evidence="3" id="KW-0808">Transferase</keyword>
<protein>
    <recommendedName>
        <fullName evidence="3">O-succinylhomoserine sulfhydrylase</fullName>
        <shortName evidence="3">OSH sulfhydrylase</shortName>
        <shortName evidence="3">OSHS sulfhydrylase</shortName>
        <ecNumber evidence="3">2.5.1.-</ecNumber>
    </recommendedName>
</protein>
<dbReference type="OrthoDB" id="9790858at2"/>
<evidence type="ECO:0000256" key="2">
    <source>
        <dbReference type="ARBA" id="ARBA00022898"/>
    </source>
</evidence>
<dbReference type="GO" id="GO:0016846">
    <property type="term" value="F:carbon-sulfur lyase activity"/>
    <property type="evidence" value="ECO:0007669"/>
    <property type="project" value="TreeGrafter"/>
</dbReference>
<reference evidence="6 7" key="1">
    <citation type="submission" date="2017-07" db="EMBL/GenBank/DDBJ databases">
        <title>A draft genome sequence of Gluconacetobacter entanii LTH 4560.</title>
        <authorList>
            <person name="Skraban J."/>
            <person name="Cleenwerck I."/>
            <person name="Vandamme P."/>
            <person name="Trcek J."/>
        </authorList>
    </citation>
    <scope>NUCLEOTIDE SEQUENCE [LARGE SCALE GENOMIC DNA]</scope>
    <source>
        <strain evidence="6 7">LTH 4560</strain>
    </source>
</reference>
<organism evidence="6 7">
    <name type="scientific">Gluconacetobacter entanii</name>
    <dbReference type="NCBI Taxonomy" id="108528"/>
    <lineage>
        <taxon>Bacteria</taxon>
        <taxon>Pseudomonadati</taxon>
        <taxon>Pseudomonadota</taxon>
        <taxon>Alphaproteobacteria</taxon>
        <taxon>Acetobacterales</taxon>
        <taxon>Acetobacteraceae</taxon>
        <taxon>Gluconacetobacter</taxon>
    </lineage>
</organism>
<dbReference type="NCBIfam" id="TIGR01325">
    <property type="entry name" value="O_suc_HS_sulf"/>
    <property type="match status" value="1"/>
</dbReference>
<dbReference type="PIRSF" id="PIRSF001434">
    <property type="entry name" value="CGS"/>
    <property type="match status" value="1"/>
</dbReference>
<dbReference type="GO" id="GO:0071266">
    <property type="term" value="P:'de novo' L-methionine biosynthetic process"/>
    <property type="evidence" value="ECO:0007669"/>
    <property type="project" value="UniProtKB-UniRule"/>
</dbReference>
<evidence type="ECO:0000256" key="5">
    <source>
        <dbReference type="RuleBase" id="RU362118"/>
    </source>
</evidence>
<accession>A0A318PUP1</accession>
<comment type="subunit">
    <text evidence="3">Homotetramer.</text>
</comment>